<evidence type="ECO:0000313" key="4">
    <source>
        <dbReference type="EMBL" id="PWK58370.1"/>
    </source>
</evidence>
<keyword evidence="2 3" id="KW-0802">TPR repeat</keyword>
<dbReference type="InterPro" id="IPR011990">
    <property type="entry name" value="TPR-like_helical_dom_sf"/>
</dbReference>
<name>A0A316GG54_9RHOB</name>
<reference evidence="4 5" key="1">
    <citation type="submission" date="2018-05" db="EMBL/GenBank/DDBJ databases">
        <title>Genomic Encyclopedia of Type Strains, Phase IV (KMG-IV): sequencing the most valuable type-strain genomes for metagenomic binning, comparative biology and taxonomic classification.</title>
        <authorList>
            <person name="Goeker M."/>
        </authorList>
    </citation>
    <scope>NUCLEOTIDE SEQUENCE [LARGE SCALE GENOMIC DNA]</scope>
    <source>
        <strain evidence="4 5">DSM 103371</strain>
    </source>
</reference>
<organism evidence="4 5">
    <name type="scientific">Silicimonas algicola</name>
    <dbReference type="NCBI Taxonomy" id="1826607"/>
    <lineage>
        <taxon>Bacteria</taxon>
        <taxon>Pseudomonadati</taxon>
        <taxon>Pseudomonadota</taxon>
        <taxon>Alphaproteobacteria</taxon>
        <taxon>Rhodobacterales</taxon>
        <taxon>Paracoccaceae</taxon>
    </lineage>
</organism>
<dbReference type="Pfam" id="PF13432">
    <property type="entry name" value="TPR_16"/>
    <property type="match status" value="1"/>
</dbReference>
<dbReference type="EMBL" id="QGGV01000001">
    <property type="protein sequence ID" value="PWK58370.1"/>
    <property type="molecule type" value="Genomic_DNA"/>
</dbReference>
<evidence type="ECO:0000313" key="5">
    <source>
        <dbReference type="Proteomes" id="UP000245390"/>
    </source>
</evidence>
<dbReference type="AlphaFoldDB" id="A0A316GG54"/>
<dbReference type="SUPFAM" id="SSF48452">
    <property type="entry name" value="TPR-like"/>
    <property type="match status" value="1"/>
</dbReference>
<dbReference type="InterPro" id="IPR019734">
    <property type="entry name" value="TPR_rpt"/>
</dbReference>
<comment type="caution">
    <text evidence="4">The sequence shown here is derived from an EMBL/GenBank/DDBJ whole genome shotgun (WGS) entry which is preliminary data.</text>
</comment>
<accession>A0A316GG54</accession>
<evidence type="ECO:0000256" key="1">
    <source>
        <dbReference type="ARBA" id="ARBA00022737"/>
    </source>
</evidence>
<evidence type="ECO:0000256" key="3">
    <source>
        <dbReference type="PROSITE-ProRule" id="PRU00339"/>
    </source>
</evidence>
<dbReference type="SMART" id="SM00028">
    <property type="entry name" value="TPR"/>
    <property type="match status" value="3"/>
</dbReference>
<dbReference type="InterPro" id="IPR050498">
    <property type="entry name" value="Ycf3"/>
</dbReference>
<evidence type="ECO:0000256" key="2">
    <source>
        <dbReference type="ARBA" id="ARBA00022803"/>
    </source>
</evidence>
<dbReference type="Gene3D" id="1.25.40.10">
    <property type="entry name" value="Tetratricopeptide repeat domain"/>
    <property type="match status" value="1"/>
</dbReference>
<gene>
    <name evidence="4" type="ORF">C8D95_101183</name>
</gene>
<keyword evidence="5" id="KW-1185">Reference proteome</keyword>
<proteinExistence type="predicted"/>
<dbReference type="Proteomes" id="UP000245390">
    <property type="component" value="Unassembled WGS sequence"/>
</dbReference>
<protein>
    <submittedName>
        <fullName evidence="4">Tetratricopeptide repeat protein</fullName>
    </submittedName>
</protein>
<sequence>MDLLLERGRKALESGDWKTAVEHFSALIDHAPDFAEGYNGRATAYFMAGQFGQAVEDIGQTLSLNPKHFAAMSGLALILQELGRPEDALEIWREVETLTPHREGLSQTILELERQVDGQTL</sequence>
<feature type="repeat" description="TPR" evidence="3">
    <location>
        <begin position="35"/>
        <end position="68"/>
    </location>
</feature>
<dbReference type="PROSITE" id="PS50005">
    <property type="entry name" value="TPR"/>
    <property type="match status" value="1"/>
</dbReference>
<dbReference type="PANTHER" id="PTHR44858">
    <property type="entry name" value="TETRATRICOPEPTIDE REPEAT PROTEIN 6"/>
    <property type="match status" value="1"/>
</dbReference>
<keyword evidence="1" id="KW-0677">Repeat</keyword>
<dbReference type="PANTHER" id="PTHR44858:SF1">
    <property type="entry name" value="UDP-N-ACETYLGLUCOSAMINE--PEPTIDE N-ACETYLGLUCOSAMINYLTRANSFERASE SPINDLY-RELATED"/>
    <property type="match status" value="1"/>
</dbReference>